<keyword evidence="6 7" id="KW-0472">Membrane</keyword>
<evidence type="ECO:0000256" key="2">
    <source>
        <dbReference type="ARBA" id="ARBA00022448"/>
    </source>
</evidence>
<evidence type="ECO:0000256" key="6">
    <source>
        <dbReference type="ARBA" id="ARBA00023136"/>
    </source>
</evidence>
<keyword evidence="5 7" id="KW-1133">Transmembrane helix</keyword>
<keyword evidence="3" id="KW-1003">Cell membrane</keyword>
<comment type="subcellular location">
    <subcellularLocation>
        <location evidence="1">Cell membrane</location>
        <topology evidence="1">Multi-pass membrane protein</topology>
    </subcellularLocation>
</comment>
<feature type="transmembrane region" description="Helical" evidence="7">
    <location>
        <begin position="378"/>
        <end position="397"/>
    </location>
</feature>
<sequence>MSVKRKGPKATAIRVLTYVVLVAVAAIVIFPFVVAVSTSFKRPTDIFTYPPSLVPKQDVTVPADQVGTDGDPVPVFTFPGRDDRPGEWALVDADAPLAEFRPLDDLERIIVLDAAAGERTGATITIDGEEEDVFLVDDGGTQVEAYRSRLTSGGLFVSVDDPDTSVLDLVNFATPSKEFGPRFENFSEVLAERDPETNGKGVGRSLTNTVLVTILVVLGQIITSILGGYAFARVQFRGRSTVFLMYLGSVMIPFVVLIIPLFQLMLQLNWRDNLVALIIPFTFTAYGTFLMRQFFLGIPAEIEEAALLDGASRSTILWKVMVPLARPAIATLATFGFLYAWNSFFWPLVIINSGNPDNAVLSLTLSTLGGRSSTDTNLVFAGAILAMTPPILVFLFAQRYFVENSASSGLK</sequence>
<feature type="transmembrane region" description="Helical" evidence="7">
    <location>
        <begin position="243"/>
        <end position="262"/>
    </location>
</feature>
<dbReference type="GO" id="GO:0055085">
    <property type="term" value="P:transmembrane transport"/>
    <property type="evidence" value="ECO:0007669"/>
    <property type="project" value="InterPro"/>
</dbReference>
<protein>
    <submittedName>
        <fullName evidence="9">Unannotated protein</fullName>
    </submittedName>
</protein>
<dbReference type="Pfam" id="PF00528">
    <property type="entry name" value="BPD_transp_1"/>
    <property type="match status" value="1"/>
</dbReference>
<dbReference type="Gene3D" id="1.10.3720.10">
    <property type="entry name" value="MetI-like"/>
    <property type="match status" value="2"/>
</dbReference>
<dbReference type="InterPro" id="IPR035906">
    <property type="entry name" value="MetI-like_sf"/>
</dbReference>
<evidence type="ECO:0000256" key="7">
    <source>
        <dbReference type="SAM" id="Phobius"/>
    </source>
</evidence>
<dbReference type="SUPFAM" id="SSF161098">
    <property type="entry name" value="MetI-like"/>
    <property type="match status" value="1"/>
</dbReference>
<evidence type="ECO:0000256" key="3">
    <source>
        <dbReference type="ARBA" id="ARBA00022475"/>
    </source>
</evidence>
<dbReference type="GO" id="GO:0005886">
    <property type="term" value="C:plasma membrane"/>
    <property type="evidence" value="ECO:0007669"/>
    <property type="project" value="UniProtKB-SubCell"/>
</dbReference>
<feature type="transmembrane region" description="Helical" evidence="7">
    <location>
        <begin position="274"/>
        <end position="295"/>
    </location>
</feature>
<evidence type="ECO:0000256" key="5">
    <source>
        <dbReference type="ARBA" id="ARBA00022989"/>
    </source>
</evidence>
<gene>
    <name evidence="9" type="ORF">UFOPK1493_02158</name>
</gene>
<feature type="transmembrane region" description="Helical" evidence="7">
    <location>
        <begin position="210"/>
        <end position="231"/>
    </location>
</feature>
<dbReference type="InterPro" id="IPR000515">
    <property type="entry name" value="MetI-like"/>
</dbReference>
<evidence type="ECO:0000256" key="1">
    <source>
        <dbReference type="ARBA" id="ARBA00004651"/>
    </source>
</evidence>
<feature type="domain" description="ABC transmembrane type-1" evidence="8">
    <location>
        <begin position="206"/>
        <end position="397"/>
    </location>
</feature>
<feature type="transmembrane region" description="Helical" evidence="7">
    <location>
        <begin position="12"/>
        <end position="34"/>
    </location>
</feature>
<proteinExistence type="predicted"/>
<dbReference type="PANTHER" id="PTHR43744">
    <property type="entry name" value="ABC TRANSPORTER PERMEASE PROTEIN MG189-RELATED-RELATED"/>
    <property type="match status" value="1"/>
</dbReference>
<accession>A0A6J6DT36</accession>
<name>A0A6J6DT36_9ZZZZ</name>
<keyword evidence="4 7" id="KW-0812">Transmembrane</keyword>
<dbReference type="EMBL" id="CAEZSR010000080">
    <property type="protein sequence ID" value="CAB4567097.1"/>
    <property type="molecule type" value="Genomic_DNA"/>
</dbReference>
<keyword evidence="2" id="KW-0813">Transport</keyword>
<dbReference type="PANTHER" id="PTHR43744:SF12">
    <property type="entry name" value="ABC TRANSPORTER PERMEASE PROTEIN MG189-RELATED"/>
    <property type="match status" value="1"/>
</dbReference>
<dbReference type="PROSITE" id="PS50928">
    <property type="entry name" value="ABC_TM1"/>
    <property type="match status" value="1"/>
</dbReference>
<organism evidence="9">
    <name type="scientific">freshwater metagenome</name>
    <dbReference type="NCBI Taxonomy" id="449393"/>
    <lineage>
        <taxon>unclassified sequences</taxon>
        <taxon>metagenomes</taxon>
        <taxon>ecological metagenomes</taxon>
    </lineage>
</organism>
<evidence type="ECO:0000259" key="8">
    <source>
        <dbReference type="PROSITE" id="PS50928"/>
    </source>
</evidence>
<dbReference type="CDD" id="cd06261">
    <property type="entry name" value="TM_PBP2"/>
    <property type="match status" value="1"/>
</dbReference>
<reference evidence="9" key="1">
    <citation type="submission" date="2020-05" db="EMBL/GenBank/DDBJ databases">
        <authorList>
            <person name="Chiriac C."/>
            <person name="Salcher M."/>
            <person name="Ghai R."/>
            <person name="Kavagutti S V."/>
        </authorList>
    </citation>
    <scope>NUCLEOTIDE SEQUENCE</scope>
</reference>
<evidence type="ECO:0000256" key="4">
    <source>
        <dbReference type="ARBA" id="ARBA00022692"/>
    </source>
</evidence>
<evidence type="ECO:0000313" key="9">
    <source>
        <dbReference type="EMBL" id="CAB4567097.1"/>
    </source>
</evidence>
<feature type="transmembrane region" description="Helical" evidence="7">
    <location>
        <begin position="316"/>
        <end position="341"/>
    </location>
</feature>
<dbReference type="AlphaFoldDB" id="A0A6J6DT36"/>